<keyword evidence="7 12" id="KW-0406">Ion transport</keyword>
<evidence type="ECO:0000313" key="14">
    <source>
        <dbReference type="Ensembl" id="ENSPCLP00000025317.1"/>
    </source>
</evidence>
<reference evidence="14" key="2">
    <citation type="submission" date="2025-09" db="UniProtKB">
        <authorList>
            <consortium name="Ensembl"/>
        </authorList>
    </citation>
    <scope>IDENTIFICATION</scope>
</reference>
<accession>A0A669QXC0</accession>
<dbReference type="OMA" id="HQNFSIA"/>
<evidence type="ECO:0000256" key="13">
    <source>
        <dbReference type="SAM" id="Phobius"/>
    </source>
</evidence>
<dbReference type="Gene3D" id="2.60.470.10">
    <property type="entry name" value="Acid-sensing ion channels like domains"/>
    <property type="match status" value="1"/>
</dbReference>
<dbReference type="AlphaFoldDB" id="A0A669QXC0"/>
<evidence type="ECO:0000256" key="8">
    <source>
        <dbReference type="ARBA" id="ARBA00023136"/>
    </source>
</evidence>
<dbReference type="GO" id="GO:0005886">
    <property type="term" value="C:plasma membrane"/>
    <property type="evidence" value="ECO:0007669"/>
    <property type="project" value="TreeGrafter"/>
</dbReference>
<evidence type="ECO:0000313" key="15">
    <source>
        <dbReference type="Proteomes" id="UP000472261"/>
    </source>
</evidence>
<evidence type="ECO:0000256" key="7">
    <source>
        <dbReference type="ARBA" id="ARBA00023065"/>
    </source>
</evidence>
<keyword evidence="8 13" id="KW-0472">Membrane</keyword>
<keyword evidence="10 12" id="KW-0739">Sodium transport</keyword>
<dbReference type="PRINTS" id="PR01078">
    <property type="entry name" value="AMINACHANNEL"/>
</dbReference>
<comment type="subcellular location">
    <subcellularLocation>
        <location evidence="1">Membrane</location>
        <topology evidence="1">Multi-pass membrane protein</topology>
    </subcellularLocation>
</comment>
<dbReference type="Ensembl" id="ENSPCLT00000035077.1">
    <property type="protein sequence ID" value="ENSPCLP00000025317.1"/>
    <property type="gene ID" value="ENSPCLG00000022268.1"/>
</dbReference>
<evidence type="ECO:0000256" key="6">
    <source>
        <dbReference type="ARBA" id="ARBA00023053"/>
    </source>
</evidence>
<evidence type="ECO:0000256" key="1">
    <source>
        <dbReference type="ARBA" id="ARBA00004141"/>
    </source>
</evidence>
<keyword evidence="5 13" id="KW-1133">Transmembrane helix</keyword>
<evidence type="ECO:0000256" key="12">
    <source>
        <dbReference type="RuleBase" id="RU000679"/>
    </source>
</evidence>
<evidence type="ECO:0000256" key="3">
    <source>
        <dbReference type="ARBA" id="ARBA00022461"/>
    </source>
</evidence>
<keyword evidence="4 12" id="KW-0812">Transmembrane</keyword>
<dbReference type="PANTHER" id="PTHR11690:SF286">
    <property type="entry name" value="ACID-SENSING ION CHANNEL 5"/>
    <property type="match status" value="1"/>
</dbReference>
<reference evidence="14" key="1">
    <citation type="submission" date="2025-08" db="UniProtKB">
        <authorList>
            <consortium name="Ensembl"/>
        </authorList>
    </citation>
    <scope>IDENTIFICATION</scope>
</reference>
<keyword evidence="11 12" id="KW-0407">Ion channel</keyword>
<feature type="transmembrane region" description="Helical" evidence="13">
    <location>
        <begin position="64"/>
        <end position="81"/>
    </location>
</feature>
<dbReference type="InterPro" id="IPR001873">
    <property type="entry name" value="ENaC"/>
</dbReference>
<dbReference type="Pfam" id="PF00858">
    <property type="entry name" value="ASC"/>
    <property type="match status" value="1"/>
</dbReference>
<evidence type="ECO:0000256" key="4">
    <source>
        <dbReference type="ARBA" id="ARBA00022692"/>
    </source>
</evidence>
<evidence type="ECO:0000256" key="11">
    <source>
        <dbReference type="ARBA" id="ARBA00023303"/>
    </source>
</evidence>
<keyword evidence="15" id="KW-1185">Reference proteome</keyword>
<evidence type="ECO:0000256" key="9">
    <source>
        <dbReference type="ARBA" id="ARBA00023180"/>
    </source>
</evidence>
<dbReference type="FunFam" id="1.10.287.770:FF:000001">
    <property type="entry name" value="Acid-sensing ion channel subunit 1"/>
    <property type="match status" value="1"/>
</dbReference>
<feature type="transmembrane region" description="Helical" evidence="13">
    <location>
        <begin position="460"/>
        <end position="477"/>
    </location>
</feature>
<dbReference type="GO" id="GO:0015280">
    <property type="term" value="F:ligand-gated sodium channel activity"/>
    <property type="evidence" value="ECO:0007669"/>
    <property type="project" value="TreeGrafter"/>
</dbReference>
<keyword evidence="2 12" id="KW-0813">Transport</keyword>
<protein>
    <submittedName>
        <fullName evidence="14">Acid sensing ion channel subunit family member 5</fullName>
    </submittedName>
</protein>
<keyword evidence="3 12" id="KW-0894">Sodium channel</keyword>
<evidence type="ECO:0000256" key="2">
    <source>
        <dbReference type="ARBA" id="ARBA00022448"/>
    </source>
</evidence>
<sequence>MLILKCVFSLGQRLGKLDQIRLYLTKKLLPRLEDRRKYRQEFASSTSFHGVHKIVQTQSSTRRVLWLLVVTGCLGIVIWQICSRFNYYFSWPTTTTVIIQHVENVKFPAVTFCNLNRFQAHAVSNLQIIFFLWNIVSGIVQKFSTEDNYFQELSSFLLGNQNFSIKEFTRENGFYLNGSTLLECEFFGKTCHPEDFEHIFTEYGNCFTFNYNDLPARSVSLSGRGLHLLFDVQQEQFTDDPALGYTDAGITFVIHSPKEMPRFDGLGLLTPVGMHAQVTIQQLKSIIQEYPWGECNPDIKLQYQDTYSTNGCLQECKAWYIQDWCGCSPFILPGNGIECDLMKSYNCVYPAIHDIEVKGLCTVGTHNSTCPAPCEETHYPTTVTYSSFGGENAIKYISAKLKKSPEYIRQNLVTIDIKYDDLSYRITQQQKALTIPELLADVGGQLGLFCGASMITIIELLEYIFTNFFWMCLFLLLKAPEIPQWNNPSHDQPTHVEKKKRIQEC</sequence>
<dbReference type="PANTHER" id="PTHR11690">
    <property type="entry name" value="AMILORIDE-SENSITIVE SODIUM CHANNEL-RELATED"/>
    <property type="match status" value="1"/>
</dbReference>
<organism evidence="14 15">
    <name type="scientific">Phasianus colchicus</name>
    <name type="common">Common pheasant</name>
    <dbReference type="NCBI Taxonomy" id="9054"/>
    <lineage>
        <taxon>Eukaryota</taxon>
        <taxon>Metazoa</taxon>
        <taxon>Chordata</taxon>
        <taxon>Craniata</taxon>
        <taxon>Vertebrata</taxon>
        <taxon>Euteleostomi</taxon>
        <taxon>Archelosauria</taxon>
        <taxon>Archosauria</taxon>
        <taxon>Dinosauria</taxon>
        <taxon>Saurischia</taxon>
        <taxon>Theropoda</taxon>
        <taxon>Coelurosauria</taxon>
        <taxon>Aves</taxon>
        <taxon>Neognathae</taxon>
        <taxon>Galloanserae</taxon>
        <taxon>Galliformes</taxon>
        <taxon>Phasianidae</taxon>
        <taxon>Phasianinae</taxon>
        <taxon>Phasianus</taxon>
    </lineage>
</organism>
<keyword evidence="6" id="KW-0915">Sodium</keyword>
<name>A0A669QXC0_PHACC</name>
<keyword evidence="9" id="KW-0325">Glycoprotein</keyword>
<comment type="similarity">
    <text evidence="12">Belongs to the amiloride-sensitive sodium channel (TC 1.A.6) family.</text>
</comment>
<dbReference type="Gene3D" id="1.10.287.770">
    <property type="entry name" value="YojJ-like"/>
    <property type="match status" value="1"/>
</dbReference>
<evidence type="ECO:0000256" key="10">
    <source>
        <dbReference type="ARBA" id="ARBA00023201"/>
    </source>
</evidence>
<proteinExistence type="inferred from homology"/>
<dbReference type="Proteomes" id="UP000472261">
    <property type="component" value="Unplaced"/>
</dbReference>
<evidence type="ECO:0000256" key="5">
    <source>
        <dbReference type="ARBA" id="ARBA00022989"/>
    </source>
</evidence>